<dbReference type="OrthoDB" id="1053324at2"/>
<reference evidence="1 2" key="1">
    <citation type="submission" date="2014-11" db="EMBL/GenBank/DDBJ databases">
        <authorList>
            <person name="Park G.-S."/>
            <person name="Hong S.-J."/>
            <person name="Jung B.K."/>
            <person name="Khan A.R."/>
            <person name="Kwak Y."/>
            <person name="Shin J.-H."/>
        </authorList>
    </citation>
    <scope>NUCLEOTIDE SEQUENCE [LARGE SCALE GENOMIC DNA]</scope>
    <source>
        <strain evidence="1 2">DSM 27622</strain>
    </source>
</reference>
<accession>A0A0G3M5H8</accession>
<evidence type="ECO:0000313" key="1">
    <source>
        <dbReference type="EMBL" id="AKK74431.1"/>
    </source>
</evidence>
<dbReference type="AlphaFoldDB" id="A0A0G3M5H8"/>
<dbReference type="PATRIC" id="fig|1324352.5.peg.4003"/>
<dbReference type="KEGG" id="cgn:OK18_19055"/>
<gene>
    <name evidence="1" type="ORF">OK18_19055</name>
</gene>
<proteinExistence type="predicted"/>
<dbReference type="STRING" id="1324352.OK18_19055"/>
<evidence type="ECO:0000313" key="2">
    <source>
        <dbReference type="Proteomes" id="UP000035213"/>
    </source>
</evidence>
<protein>
    <recommendedName>
        <fullName evidence="3">Nucleotidyltransferase</fullName>
    </recommendedName>
</protein>
<dbReference type="Proteomes" id="UP000035213">
    <property type="component" value="Chromosome"/>
</dbReference>
<dbReference type="EMBL" id="CP009928">
    <property type="protein sequence ID" value="AKK74431.1"/>
    <property type="molecule type" value="Genomic_DNA"/>
</dbReference>
<evidence type="ECO:0008006" key="3">
    <source>
        <dbReference type="Google" id="ProtNLM"/>
    </source>
</evidence>
<dbReference type="RefSeq" id="WP_053329026.1">
    <property type="nucleotide sequence ID" value="NZ_CP009928.1"/>
</dbReference>
<name>A0A0G3M5H8_CHRGL</name>
<sequence length="287" mass="32348">MNKTFAEILAEMLAAKNANPALNGMDTNSKTSVWRQFLEVVAWTILNFQLAAQLHLQEIQDLIANQKVFNLRKYRSEALRFQYGFDLIEDSDRFKTTFIQNGVEVEATEEQIEASKIIKYAACNRVISGGRARISIKIAPENLDDIFPNDVMTAFGRYIEEIAPAGDAVAFVNYLPDMLRFLFKIKYDPKVLLPNGMHIVNANYPVQDAIRLFLLNLPFNGELSIQKLEAAILAAEGVDDLQTILVESKWIDPSVGGYGLYQPVNMSVIPQSGRFKIEDFSGLQYIV</sequence>
<organism evidence="1 2">
    <name type="scientific">Chryseobacterium gallinarum</name>
    <dbReference type="NCBI Taxonomy" id="1324352"/>
    <lineage>
        <taxon>Bacteria</taxon>
        <taxon>Pseudomonadati</taxon>
        <taxon>Bacteroidota</taxon>
        <taxon>Flavobacteriia</taxon>
        <taxon>Flavobacteriales</taxon>
        <taxon>Weeksellaceae</taxon>
        <taxon>Chryseobacterium group</taxon>
        <taxon>Chryseobacterium</taxon>
    </lineage>
</organism>